<dbReference type="EMBL" id="JASMQC010000003">
    <property type="protein sequence ID" value="KAK1946887.1"/>
    <property type="molecule type" value="Genomic_DNA"/>
</dbReference>
<accession>A0AAD9GY39</accession>
<comment type="caution">
    <text evidence="1">The sequence shown here is derived from an EMBL/GenBank/DDBJ whole genome shotgun (WGS) entry which is preliminary data.</text>
</comment>
<evidence type="ECO:0000313" key="2">
    <source>
        <dbReference type="Proteomes" id="UP001259832"/>
    </source>
</evidence>
<evidence type="ECO:0000313" key="1">
    <source>
        <dbReference type="EMBL" id="KAK1946887.1"/>
    </source>
</evidence>
<reference evidence="1" key="1">
    <citation type="submission" date="2023-08" db="EMBL/GenBank/DDBJ databases">
        <title>Reference Genome Resource for the Citrus Pathogen Phytophthora citrophthora.</title>
        <authorList>
            <person name="Moller H."/>
            <person name="Coetzee B."/>
            <person name="Rose L.J."/>
            <person name="Van Niekerk J.M."/>
        </authorList>
    </citation>
    <scope>NUCLEOTIDE SEQUENCE</scope>
    <source>
        <strain evidence="1">STE-U-9442</strain>
    </source>
</reference>
<gene>
    <name evidence="1" type="ORF">P3T76_002439</name>
</gene>
<dbReference type="Proteomes" id="UP001259832">
    <property type="component" value="Unassembled WGS sequence"/>
</dbReference>
<name>A0AAD9GY39_9STRA</name>
<keyword evidence="2" id="KW-1185">Reference proteome</keyword>
<protein>
    <submittedName>
        <fullName evidence="1">Uncharacterized protein</fullName>
    </submittedName>
</protein>
<proteinExistence type="predicted"/>
<sequence length="253" mass="27891">MCPFMSEVIVRAQALLVEKANYYVIKDTRSKVVKGILFNASKFLVSAKNIHSAPMNRSRVALNSLTGKLPDTLTVNTVDLHCFLIHQVQLRCVDPVMESGMITVAPSVSKATQGSHVMAAMALQRDISVEGILKSLPVRKLSGGQRKRPGPLAEGGDNTHRFSVDILIRDMLKFPARPLHWNLMREFTLAADDGAEDEQFLLGKVVSWGEKDGIYFWMTTFSHGAQVKMEYQERAECLNGTYTHGADVAGAAA</sequence>
<dbReference type="AlphaFoldDB" id="A0AAD9GY39"/>
<organism evidence="1 2">
    <name type="scientific">Phytophthora citrophthora</name>
    <dbReference type="NCBI Taxonomy" id="4793"/>
    <lineage>
        <taxon>Eukaryota</taxon>
        <taxon>Sar</taxon>
        <taxon>Stramenopiles</taxon>
        <taxon>Oomycota</taxon>
        <taxon>Peronosporomycetes</taxon>
        <taxon>Peronosporales</taxon>
        <taxon>Peronosporaceae</taxon>
        <taxon>Phytophthora</taxon>
    </lineage>
</organism>